<proteinExistence type="predicted"/>
<accession>A0A537IHI7</accession>
<evidence type="ECO:0000313" key="2">
    <source>
        <dbReference type="Proteomes" id="UP000318834"/>
    </source>
</evidence>
<dbReference type="EMBL" id="VBAP01000145">
    <property type="protein sequence ID" value="TMI70376.1"/>
    <property type="molecule type" value="Genomic_DNA"/>
</dbReference>
<organism evidence="1 2">
    <name type="scientific">Candidatus Segetimicrobium genomatis</name>
    <dbReference type="NCBI Taxonomy" id="2569760"/>
    <lineage>
        <taxon>Bacteria</taxon>
        <taxon>Bacillati</taxon>
        <taxon>Candidatus Sysuimicrobiota</taxon>
        <taxon>Candidatus Sysuimicrobiia</taxon>
        <taxon>Candidatus Sysuimicrobiales</taxon>
        <taxon>Candidatus Segetimicrobiaceae</taxon>
        <taxon>Candidatus Segetimicrobium</taxon>
    </lineage>
</organism>
<dbReference type="PANTHER" id="PTHR32432:SF3">
    <property type="entry name" value="ETHANOLAMINE UTILIZATION PROTEIN EUTJ"/>
    <property type="match status" value="1"/>
</dbReference>
<dbReference type="InterPro" id="IPR050696">
    <property type="entry name" value="FtsA/MreB"/>
</dbReference>
<gene>
    <name evidence="1" type="ORF">E6H05_13640</name>
</gene>
<dbReference type="AlphaFoldDB" id="A0A537IHI7"/>
<dbReference type="Gene3D" id="3.30.420.40">
    <property type="match status" value="2"/>
</dbReference>
<dbReference type="InterPro" id="IPR043129">
    <property type="entry name" value="ATPase_NBD"/>
</dbReference>
<dbReference type="Gene3D" id="3.30.1490.300">
    <property type="match status" value="1"/>
</dbReference>
<comment type="caution">
    <text evidence="1">The sequence shown here is derived from an EMBL/GenBank/DDBJ whole genome shotgun (WGS) entry which is preliminary data.</text>
</comment>
<reference evidence="1 2" key="1">
    <citation type="journal article" date="2019" name="Nat. Microbiol.">
        <title>Mediterranean grassland soil C-N compound turnover is dependent on rainfall and depth, and is mediated by genomically divergent microorganisms.</title>
        <authorList>
            <person name="Diamond S."/>
            <person name="Andeer P.F."/>
            <person name="Li Z."/>
            <person name="Crits-Christoph A."/>
            <person name="Burstein D."/>
            <person name="Anantharaman K."/>
            <person name="Lane K.R."/>
            <person name="Thomas B.C."/>
            <person name="Pan C."/>
            <person name="Northen T.R."/>
            <person name="Banfield J.F."/>
        </authorList>
    </citation>
    <scope>NUCLEOTIDE SEQUENCE [LARGE SCALE GENOMIC DNA]</scope>
    <source>
        <strain evidence="1">NP_8</strain>
    </source>
</reference>
<dbReference type="Proteomes" id="UP000318834">
    <property type="component" value="Unassembled WGS sequence"/>
</dbReference>
<dbReference type="SUPFAM" id="SSF53067">
    <property type="entry name" value="Actin-like ATPase domain"/>
    <property type="match status" value="2"/>
</dbReference>
<name>A0A537IHI7_9BACT</name>
<dbReference type="PANTHER" id="PTHR32432">
    <property type="entry name" value="CELL DIVISION PROTEIN FTSA-RELATED"/>
    <property type="match status" value="1"/>
</dbReference>
<evidence type="ECO:0008006" key="3">
    <source>
        <dbReference type="Google" id="ProtNLM"/>
    </source>
</evidence>
<evidence type="ECO:0000313" key="1">
    <source>
        <dbReference type="EMBL" id="TMI70376.1"/>
    </source>
</evidence>
<dbReference type="InterPro" id="IPR005883">
    <property type="entry name" value="PilM"/>
</dbReference>
<protein>
    <recommendedName>
        <fullName evidence="3">Type IV pilus assembly protein PilM</fullName>
    </recommendedName>
</protein>
<sequence>MRNALRQMFGPLLSRLPLGRNHRVGLHLGGERLNVAQMRETASGLAFRAAASVDIGCTRDEMLAEPRRLKQVVKRIWAEHPFSGKDVVACMPHDQLKVFSVNYTAAEGQTDAQAIAREIRERLNGNTDGMVVDFVAVRRADSDDPSKEAVVAAATREHVIAYLELLSGAGLTVTALDIGPTALTRVVPWAGKSTGGDMRNVLLINFGSACSYLTVMWGRRLMLDRAVEFSERGLLSRMKTVLDLTEQTAKQLLLKHGFVAAPGAEGNGEFSAALKEVLRPQFLALKAEVSKTLIYAASKTRGETADKIFLVGSVARCPGIAELMSQDLSKTVEVLNPFSIFPHRLTQEELAQLWPHSGVAVATGLALRDAPRSWQN</sequence>
<dbReference type="Pfam" id="PF11104">
    <property type="entry name" value="PilM_2"/>
    <property type="match status" value="1"/>
</dbReference>
<dbReference type="CDD" id="cd24049">
    <property type="entry name" value="ASKHA_NBD_PilM"/>
    <property type="match status" value="1"/>
</dbReference>